<keyword evidence="1" id="KW-0732">Signal</keyword>
<accession>A0A8B6BXZ7</accession>
<feature type="signal peptide" evidence="1">
    <location>
        <begin position="1"/>
        <end position="21"/>
    </location>
</feature>
<proteinExistence type="predicted"/>
<name>A0A8B6BXZ7_MYTGA</name>
<dbReference type="Proteomes" id="UP000596742">
    <property type="component" value="Unassembled WGS sequence"/>
</dbReference>
<protein>
    <submittedName>
        <fullName evidence="2">Uncharacterized protein</fullName>
    </submittedName>
</protein>
<evidence type="ECO:0000256" key="1">
    <source>
        <dbReference type="SAM" id="SignalP"/>
    </source>
</evidence>
<dbReference type="AlphaFoldDB" id="A0A8B6BXZ7"/>
<reference evidence="2" key="1">
    <citation type="submission" date="2018-11" db="EMBL/GenBank/DDBJ databases">
        <authorList>
            <person name="Alioto T."/>
            <person name="Alioto T."/>
        </authorList>
    </citation>
    <scope>NUCLEOTIDE SEQUENCE</scope>
</reference>
<organism evidence="2 3">
    <name type="scientific">Mytilus galloprovincialis</name>
    <name type="common">Mediterranean mussel</name>
    <dbReference type="NCBI Taxonomy" id="29158"/>
    <lineage>
        <taxon>Eukaryota</taxon>
        <taxon>Metazoa</taxon>
        <taxon>Spiralia</taxon>
        <taxon>Lophotrochozoa</taxon>
        <taxon>Mollusca</taxon>
        <taxon>Bivalvia</taxon>
        <taxon>Autobranchia</taxon>
        <taxon>Pteriomorphia</taxon>
        <taxon>Mytilida</taxon>
        <taxon>Mytiloidea</taxon>
        <taxon>Mytilidae</taxon>
        <taxon>Mytilinae</taxon>
        <taxon>Mytilus</taxon>
    </lineage>
</organism>
<evidence type="ECO:0000313" key="3">
    <source>
        <dbReference type="Proteomes" id="UP000596742"/>
    </source>
</evidence>
<evidence type="ECO:0000313" key="2">
    <source>
        <dbReference type="EMBL" id="VDH96808.1"/>
    </source>
</evidence>
<gene>
    <name evidence="2" type="ORF">MGAL_10B071693</name>
</gene>
<sequence>MRRNISGIFIVLVLFAAAVNPHYEVSGKTKKRTINVISKHRTRGRMDLREVGRNDKGNSNPVNSRCLVVLKGKVRDKTFELAGEFYQQSEIKCFWEKFDSTPVDSKTPKKYKRSWYR</sequence>
<dbReference type="EMBL" id="UYJE01000818">
    <property type="protein sequence ID" value="VDH96808.1"/>
    <property type="molecule type" value="Genomic_DNA"/>
</dbReference>
<comment type="caution">
    <text evidence="2">The sequence shown here is derived from an EMBL/GenBank/DDBJ whole genome shotgun (WGS) entry which is preliminary data.</text>
</comment>
<keyword evidence="3" id="KW-1185">Reference proteome</keyword>
<feature type="chain" id="PRO_5032754876" evidence="1">
    <location>
        <begin position="22"/>
        <end position="117"/>
    </location>
</feature>